<reference evidence="2" key="1">
    <citation type="submission" date="2020-08" db="EMBL/GenBank/DDBJ databases">
        <title>Genome sequencing and assembly of the red palm weevil Rhynchophorus ferrugineus.</title>
        <authorList>
            <person name="Dias G.B."/>
            <person name="Bergman C.M."/>
            <person name="Manee M."/>
        </authorList>
    </citation>
    <scope>NUCLEOTIDE SEQUENCE</scope>
    <source>
        <strain evidence="2">AA-2017</strain>
        <tissue evidence="2">Whole larva</tissue>
    </source>
</reference>
<keyword evidence="1" id="KW-0732">Signal</keyword>
<evidence type="ECO:0000313" key="2">
    <source>
        <dbReference type="EMBL" id="KAF7269036.1"/>
    </source>
</evidence>
<gene>
    <name evidence="2" type="ORF">GWI33_017898</name>
</gene>
<evidence type="ECO:0000313" key="3">
    <source>
        <dbReference type="Proteomes" id="UP000625711"/>
    </source>
</evidence>
<protein>
    <recommendedName>
        <fullName evidence="4">HMA domain-containing protein</fullName>
    </recommendedName>
</protein>
<accession>A0A834M209</accession>
<keyword evidence="3" id="KW-1185">Reference proteome</keyword>
<comment type="caution">
    <text evidence="2">The sequence shown here is derived from an EMBL/GenBank/DDBJ whole genome shotgun (WGS) entry which is preliminary data.</text>
</comment>
<feature type="signal peptide" evidence="1">
    <location>
        <begin position="1"/>
        <end position="23"/>
    </location>
</feature>
<dbReference type="Proteomes" id="UP000625711">
    <property type="component" value="Unassembled WGS sequence"/>
</dbReference>
<proteinExistence type="predicted"/>
<evidence type="ECO:0000256" key="1">
    <source>
        <dbReference type="SAM" id="SignalP"/>
    </source>
</evidence>
<organism evidence="2 3">
    <name type="scientific">Rhynchophorus ferrugineus</name>
    <name type="common">Red palm weevil</name>
    <name type="synonym">Curculio ferrugineus</name>
    <dbReference type="NCBI Taxonomy" id="354439"/>
    <lineage>
        <taxon>Eukaryota</taxon>
        <taxon>Metazoa</taxon>
        <taxon>Ecdysozoa</taxon>
        <taxon>Arthropoda</taxon>
        <taxon>Hexapoda</taxon>
        <taxon>Insecta</taxon>
        <taxon>Pterygota</taxon>
        <taxon>Neoptera</taxon>
        <taxon>Endopterygota</taxon>
        <taxon>Coleoptera</taxon>
        <taxon>Polyphaga</taxon>
        <taxon>Cucujiformia</taxon>
        <taxon>Curculionidae</taxon>
        <taxon>Dryophthorinae</taxon>
        <taxon>Rhynchophorus</taxon>
    </lineage>
</organism>
<sequence>MLFNRIRSFLILLCPAVFHNVYGKIKATTKVRTFRVRSAGVCSVGLKQILKDMGYQMELQTETRRVAIPDQYSSNLR</sequence>
<dbReference type="EMBL" id="JAACXV010014275">
    <property type="protein sequence ID" value="KAF7269036.1"/>
    <property type="molecule type" value="Genomic_DNA"/>
</dbReference>
<name>A0A834M209_RHYFE</name>
<evidence type="ECO:0008006" key="4">
    <source>
        <dbReference type="Google" id="ProtNLM"/>
    </source>
</evidence>
<dbReference type="AlphaFoldDB" id="A0A834M209"/>
<feature type="chain" id="PRO_5032728464" description="HMA domain-containing protein" evidence="1">
    <location>
        <begin position="24"/>
        <end position="77"/>
    </location>
</feature>